<organism evidence="4 5">
    <name type="scientific">Fusarium equiseti</name>
    <name type="common">Fusarium scirpi</name>
    <dbReference type="NCBI Taxonomy" id="61235"/>
    <lineage>
        <taxon>Eukaryota</taxon>
        <taxon>Fungi</taxon>
        <taxon>Dikarya</taxon>
        <taxon>Ascomycota</taxon>
        <taxon>Pezizomycotina</taxon>
        <taxon>Sordariomycetes</taxon>
        <taxon>Hypocreomycetidae</taxon>
        <taxon>Hypocreales</taxon>
        <taxon>Nectriaceae</taxon>
        <taxon>Fusarium</taxon>
        <taxon>Fusarium incarnatum-equiseti species complex</taxon>
    </lineage>
</organism>
<evidence type="ECO:0000256" key="3">
    <source>
        <dbReference type="SAM" id="SignalP"/>
    </source>
</evidence>
<evidence type="ECO:0000313" key="5">
    <source>
        <dbReference type="Proteomes" id="UP000693738"/>
    </source>
</evidence>
<gene>
    <name evidence="4" type="ORF">FEQUK3_LOCUS4542</name>
</gene>
<name>A0A8J2ISC5_FUSEQ</name>
<dbReference type="Proteomes" id="UP000693738">
    <property type="component" value="Unassembled WGS sequence"/>
</dbReference>
<evidence type="ECO:0000256" key="2">
    <source>
        <dbReference type="ARBA" id="ARBA00022729"/>
    </source>
</evidence>
<comment type="similarity">
    <text evidence="1">Belongs to the STIG1 family.</text>
</comment>
<dbReference type="Pfam" id="PF04885">
    <property type="entry name" value="Stig1"/>
    <property type="match status" value="1"/>
</dbReference>
<protein>
    <submittedName>
        <fullName evidence="4">Uncharacterized protein</fullName>
    </submittedName>
</protein>
<reference evidence="4" key="1">
    <citation type="submission" date="2021-05" db="EMBL/GenBank/DDBJ databases">
        <authorList>
            <person name="Khan N."/>
        </authorList>
    </citation>
    <scope>NUCLEOTIDE SEQUENCE</scope>
</reference>
<keyword evidence="2 3" id="KW-0732">Signal</keyword>
<dbReference type="EMBL" id="CAJSTJ010000126">
    <property type="protein sequence ID" value="CAG7558782.1"/>
    <property type="molecule type" value="Genomic_DNA"/>
</dbReference>
<feature type="chain" id="PRO_5035301247" evidence="3">
    <location>
        <begin position="21"/>
        <end position="134"/>
    </location>
</feature>
<accession>A0A8J2ISC5</accession>
<evidence type="ECO:0000313" key="4">
    <source>
        <dbReference type="EMBL" id="CAG7558782.1"/>
    </source>
</evidence>
<dbReference type="AlphaFoldDB" id="A0A8J2ISC5"/>
<proteinExistence type="inferred from homology"/>
<dbReference type="InterPro" id="IPR006969">
    <property type="entry name" value="Stig-like"/>
</dbReference>
<feature type="signal peptide" evidence="3">
    <location>
        <begin position="1"/>
        <end position="20"/>
    </location>
</feature>
<comment type="caution">
    <text evidence="4">The sequence shown here is derived from an EMBL/GenBank/DDBJ whole genome shotgun (WGS) entry which is preliminary data.</text>
</comment>
<sequence>MLLNFKLLLLTCLPIGLVQGQGNSDCAQWCKKNFPKPGDVCTDPASEGKGPCFQCGPKKTSLSMQLCSGSCTDTSTDNANCGSCGKACSSGKFCSGGVCKSRACDNPFSCGGAPTFCGSGPPGSLCVCFSTSGG</sequence>
<evidence type="ECO:0000256" key="1">
    <source>
        <dbReference type="ARBA" id="ARBA00006010"/>
    </source>
</evidence>